<sequence>MTQHKSEIRDGMVVEWDVPIPMEDGMVLRGDVYRPIGDGRYPVIATHGPYGKGLAFQEGFAGPWKALATNHPEALAESSNKYQNWETVDPERWVPDGYVVIRVDARGAGRSPGHLDIFSPREIRDYYEVVEWAGTQPWSNGKVGLLGISYYAVSQWQVAALQPPHLAAIIPWEGASDHYREFTHHAGIPSTFVSRWYPAHVSSVQHGIGERGARNPNTGEPVAGPETLTEEELAVNRHDPRIELRAHPFDGEYYRERSADLEKITVPVLSAVNWGHHLHTRGGFEGYVRVSSEQKWLEVHGLDHITEFYTGHGLALQKRFFGHFLKGEDTGWDQQPPVQLNVRHVDGGFEPRAEQEWPLARTNWTRFYVHPQGRSLAEGSPADDGSVAFEALGDGVTFTTKPFTEEVEITGPAAARLFASSTTADADLFLTLRVLDTGGKDVRFVHAVDPAGPVGMGWLRASHRAVDPERSLPYRPWHPHDHAEPLAPGETVQLDIEIWPTSVVIPTGYRLALTVTGRDFEFPGDGPWPVAYGVEMKGQGIFLHEDPDDRPADIYGGTTTLVSGPDRPSYLLLPVIPRTAEATTDV</sequence>
<dbReference type="InterPro" id="IPR005674">
    <property type="entry name" value="CocE/Ser_esterase"/>
</dbReference>
<dbReference type="PANTHER" id="PTHR43056">
    <property type="entry name" value="PEPTIDASE S9 PROLYL OLIGOPEPTIDASE"/>
    <property type="match status" value="1"/>
</dbReference>
<protein>
    <recommendedName>
        <fullName evidence="2">Xaa-Pro dipeptidyl-peptidase C-terminal domain-containing protein</fullName>
    </recommendedName>
</protein>
<dbReference type="InterPro" id="IPR013736">
    <property type="entry name" value="Xaa-Pro_dipept_C"/>
</dbReference>
<evidence type="ECO:0000313" key="3">
    <source>
        <dbReference type="EMBL" id="SNS42672.1"/>
    </source>
</evidence>
<dbReference type="Gene3D" id="1.10.3020.20">
    <property type="match status" value="1"/>
</dbReference>
<dbReference type="InterPro" id="IPR050585">
    <property type="entry name" value="Xaa-Pro_dipeptidyl-ppase/CocE"/>
</dbReference>
<dbReference type="RefSeq" id="WP_089207312.1">
    <property type="nucleotide sequence ID" value="NZ_FZOD01000009.1"/>
</dbReference>
<dbReference type="Pfam" id="PF08530">
    <property type="entry name" value="PepX_C"/>
    <property type="match status" value="1"/>
</dbReference>
<dbReference type="Proteomes" id="UP000198282">
    <property type="component" value="Unassembled WGS sequence"/>
</dbReference>
<reference evidence="3 4" key="1">
    <citation type="submission" date="2017-06" db="EMBL/GenBank/DDBJ databases">
        <authorList>
            <person name="Kim H.J."/>
            <person name="Triplett B.A."/>
        </authorList>
    </citation>
    <scope>NUCLEOTIDE SEQUENCE [LARGE SCALE GENOMIC DNA]</scope>
    <source>
        <strain evidence="3 4">CGMCC 4.2132</strain>
    </source>
</reference>
<organism evidence="3 4">
    <name type="scientific">Streptosporangium subroseum</name>
    <dbReference type="NCBI Taxonomy" id="106412"/>
    <lineage>
        <taxon>Bacteria</taxon>
        <taxon>Bacillati</taxon>
        <taxon>Actinomycetota</taxon>
        <taxon>Actinomycetes</taxon>
        <taxon>Streptosporangiales</taxon>
        <taxon>Streptosporangiaceae</taxon>
        <taxon>Streptosporangium</taxon>
    </lineage>
</organism>
<name>A0A239EFK0_9ACTN</name>
<evidence type="ECO:0000313" key="4">
    <source>
        <dbReference type="Proteomes" id="UP000198282"/>
    </source>
</evidence>
<dbReference type="SMART" id="SM00939">
    <property type="entry name" value="PepX_C"/>
    <property type="match status" value="1"/>
</dbReference>
<dbReference type="InterPro" id="IPR029058">
    <property type="entry name" value="AB_hydrolase_fold"/>
</dbReference>
<dbReference type="InterPro" id="IPR008979">
    <property type="entry name" value="Galactose-bd-like_sf"/>
</dbReference>
<evidence type="ECO:0000259" key="2">
    <source>
        <dbReference type="SMART" id="SM00939"/>
    </source>
</evidence>
<dbReference type="PANTHER" id="PTHR43056:SF10">
    <property type="entry name" value="COCE_NOND FAMILY, PUTATIVE (AFU_ORTHOLOGUE AFUA_7G00600)-RELATED"/>
    <property type="match status" value="1"/>
</dbReference>
<dbReference type="EMBL" id="FZOD01000009">
    <property type="protein sequence ID" value="SNS42672.1"/>
    <property type="molecule type" value="Genomic_DNA"/>
</dbReference>
<dbReference type="GO" id="GO:0008239">
    <property type="term" value="F:dipeptidyl-peptidase activity"/>
    <property type="evidence" value="ECO:0007669"/>
    <property type="project" value="InterPro"/>
</dbReference>
<dbReference type="Pfam" id="PF02129">
    <property type="entry name" value="Peptidase_S15"/>
    <property type="match status" value="1"/>
</dbReference>
<dbReference type="Gene3D" id="3.40.50.1820">
    <property type="entry name" value="alpha/beta hydrolase"/>
    <property type="match status" value="1"/>
</dbReference>
<accession>A0A239EFK0</accession>
<dbReference type="SUPFAM" id="SSF53474">
    <property type="entry name" value="alpha/beta-Hydrolases"/>
    <property type="match status" value="1"/>
</dbReference>
<dbReference type="NCBIfam" id="TIGR00976">
    <property type="entry name" value="CocE_NonD"/>
    <property type="match status" value="1"/>
</dbReference>
<dbReference type="Gene3D" id="2.60.120.260">
    <property type="entry name" value="Galactose-binding domain-like"/>
    <property type="match status" value="1"/>
</dbReference>
<dbReference type="AlphaFoldDB" id="A0A239EFK0"/>
<proteinExistence type="predicted"/>
<feature type="domain" description="Xaa-Pro dipeptidyl-peptidase C-terminal" evidence="2">
    <location>
        <begin position="318"/>
        <end position="572"/>
    </location>
</feature>
<keyword evidence="4" id="KW-1185">Reference proteome</keyword>
<dbReference type="InterPro" id="IPR000383">
    <property type="entry name" value="Xaa-Pro-like_dom"/>
</dbReference>
<gene>
    <name evidence="3" type="ORF">SAMN05216276_100988</name>
</gene>
<dbReference type="SUPFAM" id="SSF49785">
    <property type="entry name" value="Galactose-binding domain-like"/>
    <property type="match status" value="1"/>
</dbReference>
<keyword evidence="1" id="KW-0378">Hydrolase</keyword>
<evidence type="ECO:0000256" key="1">
    <source>
        <dbReference type="ARBA" id="ARBA00022801"/>
    </source>
</evidence>
<dbReference type="OrthoDB" id="5240615at2"/>